<reference evidence="2 3" key="1">
    <citation type="submission" date="2016-11" db="EMBL/GenBank/DDBJ databases">
        <authorList>
            <person name="Jaros S."/>
            <person name="Januszkiewicz K."/>
            <person name="Wedrychowicz H."/>
        </authorList>
    </citation>
    <scope>NUCLEOTIDE SEQUENCE [LARGE SCALE GENOMIC DNA]</scope>
    <source>
        <strain evidence="2 3">DSM 15930</strain>
    </source>
</reference>
<keyword evidence="2" id="KW-0482">Metalloprotease</keyword>
<dbReference type="SUPFAM" id="SSF144052">
    <property type="entry name" value="Thermophilic metalloprotease-like"/>
    <property type="match status" value="1"/>
</dbReference>
<evidence type="ECO:0000313" key="3">
    <source>
        <dbReference type="Proteomes" id="UP000184038"/>
    </source>
</evidence>
<dbReference type="InterPro" id="IPR052170">
    <property type="entry name" value="M29_Exopeptidase"/>
</dbReference>
<keyword evidence="1" id="KW-0479">Metal-binding</keyword>
<proteinExistence type="predicted"/>
<dbReference type="PANTHER" id="PTHR34448:SF1">
    <property type="entry name" value="BLL6088 PROTEIN"/>
    <property type="match status" value="1"/>
</dbReference>
<evidence type="ECO:0000313" key="2">
    <source>
        <dbReference type="EMBL" id="SHM82975.1"/>
    </source>
</evidence>
<protein>
    <submittedName>
        <fullName evidence="2">Thermophilic metalloprotease (M29)</fullName>
    </submittedName>
</protein>
<dbReference type="GO" id="GO:0006508">
    <property type="term" value="P:proteolysis"/>
    <property type="evidence" value="ECO:0007669"/>
    <property type="project" value="UniProtKB-KW"/>
</dbReference>
<accession>A0A1M7LXA4</accession>
<dbReference type="Pfam" id="PF02073">
    <property type="entry name" value="Peptidase_M29"/>
    <property type="match status" value="1"/>
</dbReference>
<dbReference type="GO" id="GO:0008237">
    <property type="term" value="F:metallopeptidase activity"/>
    <property type="evidence" value="ECO:0007669"/>
    <property type="project" value="UniProtKB-KW"/>
</dbReference>
<evidence type="ECO:0000256" key="1">
    <source>
        <dbReference type="ARBA" id="ARBA00022723"/>
    </source>
</evidence>
<keyword evidence="3" id="KW-1185">Reference proteome</keyword>
<keyword evidence="2" id="KW-0645">Protease</keyword>
<dbReference type="InterPro" id="IPR000787">
    <property type="entry name" value="Peptidase_M29"/>
</dbReference>
<sequence length="679" mass="78811">MDYRVKLKDENELMRERFDLAAERISQIPSESTVKEPYLDYFHKVAMYIIEMKDTFLSIEDGSYANKSLEELQTMNQDLYEDILEENYETSYANPEYACKMLGEDYGKVLTCLYARLRSCLAGAFEYRLFDMTINMELFIEIYNLFEEEDETTYKEVKSALYYTATDYSEEVCYYRTRELLDPELSFLTDIIMDSDLTDLRYLYQYGEHITENEIKTAEYMNSLSQEKIDAMAFTYTEGYRIGFIYANIDLSKKGIVNIRYEKGFERMVRAAIKQFEKLGLKPSIRRSGANKFNKQYDYDHRFDYALFFDKAYVEKRLAHLRKAYEAFKKQASLFAGPAVIETFGEKPFTPVSKSASNKLSEKQQKLDVEFSRDSRLLMNEYIKGDERSFTIIAYPVPEIGEKFEEIFDETVKVNTLDYNLYKEIQQKLIDTLDQGEYVHILGTGVNKTDLKVSLHQINDPAKQTGFENCLADVNIPVGEVFTSPKLTGTDGVLHVSEVYLNDYKYMDLALTLKDGKIVEYTCKNFEEEEENKKFIKENLLFNHDTLPMGEFAIGTNTTAYVMGRKYNIQDKLPILIAEKTGPHFAMGDTCFSMSEEVITRNPDGKEMIAKDNECSILRKTDITKAYYNCHTDITIPYDELGEIAVYKKDGEKIVIIENGRFVLAGTEELNKPLDEMNV</sequence>
<dbReference type="Proteomes" id="UP000184038">
    <property type="component" value="Unassembled WGS sequence"/>
</dbReference>
<name>A0A1M7LXA4_9FIRM</name>
<dbReference type="PANTHER" id="PTHR34448">
    <property type="entry name" value="AMINOPEPTIDASE"/>
    <property type="match status" value="1"/>
</dbReference>
<dbReference type="AlphaFoldDB" id="A0A1M7LXA4"/>
<gene>
    <name evidence="2" type="ORF">SAMN02746066_03488</name>
</gene>
<organism evidence="2 3">
    <name type="scientific">Anaerosporobacter mobilis DSM 15930</name>
    <dbReference type="NCBI Taxonomy" id="1120996"/>
    <lineage>
        <taxon>Bacteria</taxon>
        <taxon>Bacillati</taxon>
        <taxon>Bacillota</taxon>
        <taxon>Clostridia</taxon>
        <taxon>Lachnospirales</taxon>
        <taxon>Lachnospiraceae</taxon>
        <taxon>Anaerosporobacter</taxon>
    </lineage>
</organism>
<dbReference type="GO" id="GO:0046872">
    <property type="term" value="F:metal ion binding"/>
    <property type="evidence" value="ECO:0007669"/>
    <property type="project" value="UniProtKB-KW"/>
</dbReference>
<keyword evidence="2" id="KW-0378">Hydrolase</keyword>
<dbReference type="EMBL" id="FRCP01000018">
    <property type="protein sequence ID" value="SHM82975.1"/>
    <property type="molecule type" value="Genomic_DNA"/>
</dbReference>
<dbReference type="STRING" id="1120996.SAMN02746066_03488"/>
<dbReference type="RefSeq" id="WP_084139343.1">
    <property type="nucleotide sequence ID" value="NZ_FRCP01000018.1"/>
</dbReference>
<dbReference type="GO" id="GO:0004177">
    <property type="term" value="F:aminopeptidase activity"/>
    <property type="evidence" value="ECO:0007669"/>
    <property type="project" value="InterPro"/>
</dbReference>